<feature type="compositionally biased region" description="Low complexity" evidence="1">
    <location>
        <begin position="245"/>
        <end position="254"/>
    </location>
</feature>
<feature type="compositionally biased region" description="Basic and acidic residues" evidence="1">
    <location>
        <begin position="55"/>
        <end position="70"/>
    </location>
</feature>
<feature type="compositionally biased region" description="Low complexity" evidence="1">
    <location>
        <begin position="143"/>
        <end position="154"/>
    </location>
</feature>
<feature type="region of interest" description="Disordered" evidence="1">
    <location>
        <begin position="117"/>
        <end position="208"/>
    </location>
</feature>
<evidence type="ECO:0000256" key="1">
    <source>
        <dbReference type="SAM" id="MobiDB-lite"/>
    </source>
</evidence>
<proteinExistence type="predicted"/>
<feature type="compositionally biased region" description="Basic residues" evidence="1">
    <location>
        <begin position="255"/>
        <end position="284"/>
    </location>
</feature>
<accession>A0A0N4ZWJ5</accession>
<reference evidence="3" key="1">
    <citation type="submission" date="2017-02" db="UniProtKB">
        <authorList>
            <consortium name="WormBaseParasite"/>
        </authorList>
    </citation>
    <scope>IDENTIFICATION</scope>
</reference>
<evidence type="ECO:0000313" key="2">
    <source>
        <dbReference type="Proteomes" id="UP000038045"/>
    </source>
</evidence>
<name>A0A0N4ZWJ5_PARTI</name>
<feature type="compositionally biased region" description="Basic residues" evidence="1">
    <location>
        <begin position="23"/>
        <end position="32"/>
    </location>
</feature>
<organism evidence="2 3">
    <name type="scientific">Parastrongyloides trichosuri</name>
    <name type="common">Possum-specific nematode worm</name>
    <dbReference type="NCBI Taxonomy" id="131310"/>
    <lineage>
        <taxon>Eukaryota</taxon>
        <taxon>Metazoa</taxon>
        <taxon>Ecdysozoa</taxon>
        <taxon>Nematoda</taxon>
        <taxon>Chromadorea</taxon>
        <taxon>Rhabditida</taxon>
        <taxon>Tylenchina</taxon>
        <taxon>Panagrolaimomorpha</taxon>
        <taxon>Strongyloidoidea</taxon>
        <taxon>Strongyloididae</taxon>
        <taxon>Parastrongyloides</taxon>
    </lineage>
</organism>
<feature type="compositionally biased region" description="Gly residues" evidence="1">
    <location>
        <begin position="166"/>
        <end position="180"/>
    </location>
</feature>
<dbReference type="Proteomes" id="UP000038045">
    <property type="component" value="Unplaced"/>
</dbReference>
<feature type="region of interest" description="Disordered" evidence="1">
    <location>
        <begin position="237"/>
        <end position="305"/>
    </location>
</feature>
<feature type="compositionally biased region" description="Polar residues" evidence="1">
    <location>
        <begin position="291"/>
        <end position="305"/>
    </location>
</feature>
<evidence type="ECO:0000313" key="3">
    <source>
        <dbReference type="WBParaSite" id="PTRK_0001302600.1"/>
    </source>
</evidence>
<keyword evidence="2" id="KW-1185">Reference proteome</keyword>
<dbReference type="AlphaFoldDB" id="A0A0N4ZWJ5"/>
<feature type="compositionally biased region" description="Gly residues" evidence="1">
    <location>
        <begin position="131"/>
        <end position="142"/>
    </location>
</feature>
<feature type="region of interest" description="Disordered" evidence="1">
    <location>
        <begin position="55"/>
        <end position="95"/>
    </location>
</feature>
<dbReference type="WBParaSite" id="PTRK_0001302600.1">
    <property type="protein sequence ID" value="PTRK_0001302600.1"/>
    <property type="gene ID" value="PTRK_0001302600"/>
</dbReference>
<sequence>RRGRAVQRIREDHRPVQPDPRGGRGRHSGHGGVRRLLRLCGLGAARAAARASDHLLRGGGRDDDRHRPLGAERGAAGRLRPVDRGGADGGRQRGGGAAALCGADLHRLHRHRPDLLSAGGHLRAGEPGPVRAGGGPGAGGGLLDPVVAGQPAGHGRAGGRRTGRQAGHGGPGPAAGGGGVPHHQPGRQSGRGHLLRPPVRAGAFGGPAVRRYADGGADLDRHGRPARSGQLLRLHRSDLHRDGRAAGAAAPVAGRRGRARHLPHPRQRHRRPGRGAHRSGRRGAGRLSAQPSIASNMASASSKVS</sequence>
<feature type="region of interest" description="Disordered" evidence="1">
    <location>
        <begin position="1"/>
        <end position="32"/>
    </location>
</feature>
<protein>
    <submittedName>
        <fullName evidence="3">3-oxoacyl-[acyl-carrier-protein] reductase</fullName>
    </submittedName>
</protein>